<dbReference type="SUPFAM" id="SSF46894">
    <property type="entry name" value="C-terminal effector domain of the bipartite response regulators"/>
    <property type="match status" value="1"/>
</dbReference>
<dbReference type="SMART" id="SM00421">
    <property type="entry name" value="HTH_LUXR"/>
    <property type="match status" value="1"/>
</dbReference>
<dbReference type="InterPro" id="IPR041664">
    <property type="entry name" value="AAA_16"/>
</dbReference>
<keyword evidence="1" id="KW-0805">Transcription regulation</keyword>
<reference evidence="5 6" key="1">
    <citation type="submission" date="2011-12" db="EMBL/GenBank/DDBJ databases">
        <title>Complete sequence of Mycobacterium rhodesiae NBB3.</title>
        <authorList>
            <consortium name="US DOE Joint Genome Institute"/>
            <person name="Lucas S."/>
            <person name="Han J."/>
            <person name="Lapidus A."/>
            <person name="Cheng J.-F."/>
            <person name="Goodwin L."/>
            <person name="Pitluck S."/>
            <person name="Peters L."/>
            <person name="Mikhailova N."/>
            <person name="Gu W."/>
            <person name="Detter J.C."/>
            <person name="Han C."/>
            <person name="Tapia R."/>
            <person name="Land M."/>
            <person name="Hauser L."/>
            <person name="Kyrpides N."/>
            <person name="Ivanova N."/>
            <person name="Pagani I."/>
            <person name="Mattes T."/>
            <person name="Holmes A."/>
            <person name="Rutledge P."/>
            <person name="Paulsen I."/>
            <person name="Coleman N."/>
            <person name="Woyke T."/>
        </authorList>
    </citation>
    <scope>NUCLEOTIDE SEQUENCE [LARGE SCALE GENOMIC DNA]</scope>
    <source>
        <strain evidence="5 6">NBB3</strain>
    </source>
</reference>
<dbReference type="InterPro" id="IPR000792">
    <property type="entry name" value="Tscrpt_reg_LuxR_C"/>
</dbReference>
<name>G8RVK0_MYCRN</name>
<gene>
    <name evidence="5" type="ordered locus">MycrhN_3729</name>
</gene>
<evidence type="ECO:0000256" key="2">
    <source>
        <dbReference type="ARBA" id="ARBA00023125"/>
    </source>
</evidence>
<dbReference type="PANTHER" id="PTHR44688">
    <property type="entry name" value="DNA-BINDING TRANSCRIPTIONAL ACTIVATOR DEVR_DOSR"/>
    <property type="match status" value="1"/>
</dbReference>
<dbReference type="PROSITE" id="PS50043">
    <property type="entry name" value="HTH_LUXR_2"/>
    <property type="match status" value="1"/>
</dbReference>
<protein>
    <submittedName>
        <fullName evidence="5">Response regulator containing a CheY-like receiver domain and an HTH DNA-binding domain</fullName>
    </submittedName>
</protein>
<dbReference type="SUPFAM" id="SSF52540">
    <property type="entry name" value="P-loop containing nucleoside triphosphate hydrolases"/>
    <property type="match status" value="1"/>
</dbReference>
<evidence type="ECO:0000256" key="1">
    <source>
        <dbReference type="ARBA" id="ARBA00023015"/>
    </source>
</evidence>
<keyword evidence="2 5" id="KW-0238">DNA-binding</keyword>
<dbReference type="eggNOG" id="COG2909">
    <property type="taxonomic scope" value="Bacteria"/>
</dbReference>
<dbReference type="Proteomes" id="UP000005442">
    <property type="component" value="Chromosome"/>
</dbReference>
<dbReference type="PANTHER" id="PTHR44688:SF16">
    <property type="entry name" value="DNA-BINDING TRANSCRIPTIONAL ACTIVATOR DEVR_DOSR"/>
    <property type="match status" value="1"/>
</dbReference>
<dbReference type="InterPro" id="IPR027417">
    <property type="entry name" value="P-loop_NTPase"/>
</dbReference>
<evidence type="ECO:0000259" key="4">
    <source>
        <dbReference type="PROSITE" id="PS50043"/>
    </source>
</evidence>
<dbReference type="GO" id="GO:0006355">
    <property type="term" value="P:regulation of DNA-templated transcription"/>
    <property type="evidence" value="ECO:0007669"/>
    <property type="project" value="InterPro"/>
</dbReference>
<evidence type="ECO:0000256" key="3">
    <source>
        <dbReference type="ARBA" id="ARBA00023163"/>
    </source>
</evidence>
<dbReference type="KEGG" id="mrh:MycrhN_3729"/>
<dbReference type="GO" id="GO:0003677">
    <property type="term" value="F:DNA binding"/>
    <property type="evidence" value="ECO:0007669"/>
    <property type="project" value="UniProtKB-KW"/>
</dbReference>
<dbReference type="Pfam" id="PF13191">
    <property type="entry name" value="AAA_16"/>
    <property type="match status" value="1"/>
</dbReference>
<accession>G8RVK0</accession>
<proteinExistence type="predicted"/>
<organism evidence="5 6">
    <name type="scientific">Mycolicibacterium rhodesiae (strain NBB3)</name>
    <name type="common">Mycobacterium rhodesiae</name>
    <dbReference type="NCBI Taxonomy" id="710685"/>
    <lineage>
        <taxon>Bacteria</taxon>
        <taxon>Bacillati</taxon>
        <taxon>Actinomycetota</taxon>
        <taxon>Actinomycetes</taxon>
        <taxon>Mycobacteriales</taxon>
        <taxon>Mycobacteriaceae</taxon>
        <taxon>Mycolicibacterium</taxon>
    </lineage>
</organism>
<keyword evidence="6" id="KW-1185">Reference proteome</keyword>
<evidence type="ECO:0000313" key="5">
    <source>
        <dbReference type="EMBL" id="AEV74247.1"/>
    </source>
</evidence>
<dbReference type="InterPro" id="IPR016032">
    <property type="entry name" value="Sig_transdc_resp-reg_C-effctor"/>
</dbReference>
<dbReference type="InterPro" id="IPR036388">
    <property type="entry name" value="WH-like_DNA-bd_sf"/>
</dbReference>
<dbReference type="PROSITE" id="PS00622">
    <property type="entry name" value="HTH_LUXR_1"/>
    <property type="match status" value="1"/>
</dbReference>
<dbReference type="PRINTS" id="PR00038">
    <property type="entry name" value="HTHLUXR"/>
</dbReference>
<keyword evidence="3" id="KW-0804">Transcription</keyword>
<dbReference type="PATRIC" id="fig|710685.3.peg.3742"/>
<sequence>MRFCGEIILPSTPPELFDAGRGCKQLVKCQRRRIDARYSRAVISGDPLAGRDGELSTIRRALSGVGKYSGVVIVGAAGVGKTRLAREVLTRAEAAGERTNWIVGTESARALPLGAFTALISDPIADPMPNVRHVINSFVAQQRQGRIVVGVDDAHLLDGLSAHVVHQLAHSRSARLVVTLRAGTEPPDAITALWKDGLLTRLDLEPLTVEATHAMIEAAVDGVVDARSARRFWKLTGGNALFLHQLVNDQVAAGRMRLMAGVWMWDGDVAVSQSISDMVGRQLHELTPEVALVVDTLSQCEPLALDVLCDLVGRGDLESAERMHLITIERAGDRLMARLAHPLYGELRRAGAGEMYLSKIRGRLAQRLAADPDADSQATVRRALLALESDLPPDPQLCLEAAQYAMTLLDLDLADRFATSAASAGAPNALAVRAVNLLLLGRGPQAEEVLRAIGEDGAEGAYQWATLRAANMIWMLGRCNDAAALLGDLPPDPEAPADAAARMAVEACVDAVSARCDVAAEKATAALDSGLLSDFHAMMASVALTMALGALGSGDDLTTVAQAAVDRAITSFQASHMRFWFGSVYARACRLTGRTDECVAMVGQLADSAREAPSLAYANLASLMGVAELMRGNVRDAVKFLHEALAGVERHSVRTGLRPATCFLLAEAHAKLGEAEAARAAIAEAQSCVPPDFLFMQTALSIATGWSLAANGCINEAITAVQAAAVQARQRSQPTHELACMQAAAQFGDASGAARARELADELDLPLAEAVARHMESLATNDGEGLLLASSEYQAIGDRATAADVAAQAAVAFTKDQQRKRGLWAAAVAKELSDACGGLCTPALRSPASQPLTGRQREIVELVLAGMSNRQIADQLVMSVRSVEGHVYRACQRVGASSREELASIARAGPAAAR</sequence>
<dbReference type="Gene3D" id="1.10.10.10">
    <property type="entry name" value="Winged helix-like DNA-binding domain superfamily/Winged helix DNA-binding domain"/>
    <property type="match status" value="1"/>
</dbReference>
<evidence type="ECO:0000313" key="6">
    <source>
        <dbReference type="Proteomes" id="UP000005442"/>
    </source>
</evidence>
<dbReference type="AlphaFoldDB" id="G8RVK0"/>
<dbReference type="SUPFAM" id="SSF48452">
    <property type="entry name" value="TPR-like"/>
    <property type="match status" value="1"/>
</dbReference>
<dbReference type="InterPro" id="IPR011990">
    <property type="entry name" value="TPR-like_helical_dom_sf"/>
</dbReference>
<dbReference type="CDD" id="cd06170">
    <property type="entry name" value="LuxR_C_like"/>
    <property type="match status" value="1"/>
</dbReference>
<dbReference type="Gene3D" id="1.25.40.10">
    <property type="entry name" value="Tetratricopeptide repeat domain"/>
    <property type="match status" value="1"/>
</dbReference>
<dbReference type="EMBL" id="CP003169">
    <property type="protein sequence ID" value="AEV74247.1"/>
    <property type="molecule type" value="Genomic_DNA"/>
</dbReference>
<dbReference type="STRING" id="710685.MycrhN_3729"/>
<dbReference type="Pfam" id="PF00196">
    <property type="entry name" value="GerE"/>
    <property type="match status" value="1"/>
</dbReference>
<dbReference type="Gene3D" id="3.40.50.300">
    <property type="entry name" value="P-loop containing nucleotide triphosphate hydrolases"/>
    <property type="match status" value="1"/>
</dbReference>
<feature type="domain" description="HTH luxR-type" evidence="4">
    <location>
        <begin position="845"/>
        <end position="910"/>
    </location>
</feature>
<dbReference type="HOGENOM" id="CLU_015308_1_0_11"/>